<protein>
    <submittedName>
        <fullName evidence="2">DUF3408 domain-containing protein</fullName>
    </submittedName>
</protein>
<dbReference type="Proteomes" id="UP000420635">
    <property type="component" value="Unassembled WGS sequence"/>
</dbReference>
<proteinExistence type="predicted"/>
<comment type="caution">
    <text evidence="2">The sequence shown here is derived from an EMBL/GenBank/DDBJ whole genome shotgun (WGS) entry which is preliminary data.</text>
</comment>
<name>A0A646HHF6_9BACT</name>
<gene>
    <name evidence="2" type="ORF">F7D59_05955</name>
</gene>
<evidence type="ECO:0000313" key="3">
    <source>
        <dbReference type="Proteomes" id="UP000420635"/>
    </source>
</evidence>
<dbReference type="EMBL" id="VZBQ01000063">
    <property type="protein sequence ID" value="MQN89406.1"/>
    <property type="molecule type" value="Genomic_DNA"/>
</dbReference>
<evidence type="ECO:0000256" key="1">
    <source>
        <dbReference type="SAM" id="MobiDB-lite"/>
    </source>
</evidence>
<feature type="region of interest" description="Disordered" evidence="1">
    <location>
        <begin position="19"/>
        <end position="60"/>
    </location>
</feature>
<organism evidence="2 3">
    <name type="scientific">Segatella copri</name>
    <dbReference type="NCBI Taxonomy" id="165179"/>
    <lineage>
        <taxon>Bacteria</taxon>
        <taxon>Pseudomonadati</taxon>
        <taxon>Bacteroidota</taxon>
        <taxon>Bacteroidia</taxon>
        <taxon>Bacteroidales</taxon>
        <taxon>Prevotellaceae</taxon>
        <taxon>Segatella</taxon>
    </lineage>
</organism>
<feature type="compositionally biased region" description="Basic and acidic residues" evidence="1">
    <location>
        <begin position="47"/>
        <end position="59"/>
    </location>
</feature>
<dbReference type="AlphaFoldDB" id="A0A646HHF6"/>
<reference evidence="3" key="1">
    <citation type="submission" date="2019-09" db="EMBL/GenBank/DDBJ databases">
        <title>Distinct polysaccharide growth profiles of human intestinal Prevotella copri isolates.</title>
        <authorList>
            <person name="Fehlner-Peach H."/>
            <person name="Magnabosco C."/>
            <person name="Raghavan V."/>
            <person name="Scher J.U."/>
            <person name="Tett A."/>
            <person name="Cox L.M."/>
            <person name="Gottsegen C."/>
            <person name="Watters A."/>
            <person name="Wiltshire- Gordon J.D."/>
            <person name="Segata N."/>
            <person name="Bonneau R."/>
            <person name="Littman D.R."/>
        </authorList>
    </citation>
    <scope>NUCLEOTIDE SEQUENCE [LARGE SCALE GENOMIC DNA]</scope>
    <source>
        <strain evidence="3">iP54</strain>
    </source>
</reference>
<dbReference type="RefSeq" id="WP_153113011.1">
    <property type="nucleotide sequence ID" value="NZ_VZAS01000065.1"/>
</dbReference>
<dbReference type="Pfam" id="PF11888">
    <property type="entry name" value="DUF3408"/>
    <property type="match status" value="1"/>
</dbReference>
<evidence type="ECO:0000313" key="2">
    <source>
        <dbReference type="EMBL" id="MQN89406.1"/>
    </source>
</evidence>
<dbReference type="InterPro" id="IPR021823">
    <property type="entry name" value="DUF3408"/>
</dbReference>
<sequence length="133" mass="15275">MASRKVNTEGIDEELLIASIGKKRNEEQMPPPVQRQAAQEEESNAPARRDASGKKKQQDDDYIGLYLGRNEIKTRQCVYISRDVHSVILKIVNSIAPEDTTVGGYIDTVLRFHLQQHKDRINELYKKQRDNLI</sequence>
<accession>A0A646HHF6</accession>